<accession>A0A662DFI2</accession>
<reference evidence="1 2" key="1">
    <citation type="submission" date="2018-06" db="EMBL/GenBank/DDBJ databases">
        <title>Extensive metabolic versatility and redundancy in microbially diverse, dynamic hydrothermal sediments.</title>
        <authorList>
            <person name="Dombrowski N."/>
            <person name="Teske A."/>
            <person name="Baker B.J."/>
        </authorList>
    </citation>
    <scope>NUCLEOTIDE SEQUENCE [LARGE SCALE GENOMIC DNA]</scope>
    <source>
        <strain evidence="1">B3_G15</strain>
    </source>
</reference>
<proteinExistence type="predicted"/>
<evidence type="ECO:0000313" key="1">
    <source>
        <dbReference type="EMBL" id="RLE12879.1"/>
    </source>
</evidence>
<evidence type="ECO:0000313" key="2">
    <source>
        <dbReference type="Proteomes" id="UP000280417"/>
    </source>
</evidence>
<gene>
    <name evidence="1" type="ORF">DRJ04_05365</name>
</gene>
<dbReference type="Proteomes" id="UP000280417">
    <property type="component" value="Unassembled WGS sequence"/>
</dbReference>
<dbReference type="Pfam" id="PF10049">
    <property type="entry name" value="DUF2283"/>
    <property type="match status" value="1"/>
</dbReference>
<organism evidence="1 2">
    <name type="scientific">Aerophobetes bacterium</name>
    <dbReference type="NCBI Taxonomy" id="2030807"/>
    <lineage>
        <taxon>Bacteria</taxon>
        <taxon>Candidatus Aerophobota</taxon>
    </lineage>
</organism>
<protein>
    <submittedName>
        <fullName evidence="1">DUF2283 domain-containing protein</fullName>
    </submittedName>
</protein>
<name>A0A662DFI2_UNCAE</name>
<dbReference type="EMBL" id="QMQA01000132">
    <property type="protein sequence ID" value="RLE12879.1"/>
    <property type="molecule type" value="Genomic_DNA"/>
</dbReference>
<dbReference type="AlphaFoldDB" id="A0A662DFI2"/>
<comment type="caution">
    <text evidence="1">The sequence shown here is derived from an EMBL/GenBank/DDBJ whole genome shotgun (WGS) entry which is preliminary data.</text>
</comment>
<sequence length="87" mass="9938">MIQISYDEEAGAIYLKLSDKEIARTIEIEENNVLLDFDKEGKVVGLEILDLNLVAKHLGPILQQYNIDKERIKKELIALKNLEPVFA</sequence>
<dbReference type="InterPro" id="IPR019270">
    <property type="entry name" value="DUF2283"/>
</dbReference>